<protein>
    <submittedName>
        <fullName evidence="4">UDP-N-acetylglucosamine--N-acetylmuramyl-(Pentapeptide) pyrophosphoryl-undecaprenol N-acetylglucosamine transferase</fullName>
    </submittedName>
</protein>
<dbReference type="GO" id="GO:0005975">
    <property type="term" value="P:carbohydrate metabolic process"/>
    <property type="evidence" value="ECO:0007669"/>
    <property type="project" value="InterPro"/>
</dbReference>
<organism evidence="4">
    <name type="scientific">candidate division WOR-3 bacterium</name>
    <dbReference type="NCBI Taxonomy" id="2052148"/>
    <lineage>
        <taxon>Bacteria</taxon>
        <taxon>Bacteria division WOR-3</taxon>
    </lineage>
</organism>
<keyword evidence="2 4" id="KW-0808">Transferase</keyword>
<dbReference type="InterPro" id="IPR004276">
    <property type="entry name" value="GlycoTrans_28_N"/>
</dbReference>
<evidence type="ECO:0000256" key="1">
    <source>
        <dbReference type="ARBA" id="ARBA00022676"/>
    </source>
</evidence>
<sequence length="66" mass="6920">MRMLIAAGGTGGHILPALTLAEELKRRGHEVFWVGRAAGMEAGIVRARDFEFEPIPAAGFAGTGLA</sequence>
<dbReference type="Proteomes" id="UP000885672">
    <property type="component" value="Unassembled WGS sequence"/>
</dbReference>
<name>A0A7V0XED4_UNCW3</name>
<dbReference type="SUPFAM" id="SSF53756">
    <property type="entry name" value="UDP-Glycosyltransferase/glycogen phosphorylase"/>
    <property type="match status" value="1"/>
</dbReference>
<feature type="non-terminal residue" evidence="4">
    <location>
        <position position="66"/>
    </location>
</feature>
<feature type="domain" description="Glycosyltransferase family 28 N-terminal" evidence="3">
    <location>
        <begin position="4"/>
        <end position="62"/>
    </location>
</feature>
<comment type="caution">
    <text evidence="4">The sequence shown here is derived from an EMBL/GenBank/DDBJ whole genome shotgun (WGS) entry which is preliminary data.</text>
</comment>
<dbReference type="Pfam" id="PF03033">
    <property type="entry name" value="Glyco_transf_28"/>
    <property type="match status" value="1"/>
</dbReference>
<reference evidence="4" key="1">
    <citation type="journal article" date="2020" name="mSystems">
        <title>Genome- and Community-Level Interaction Insights into Carbon Utilization and Element Cycling Functions of Hydrothermarchaeota in Hydrothermal Sediment.</title>
        <authorList>
            <person name="Zhou Z."/>
            <person name="Liu Y."/>
            <person name="Xu W."/>
            <person name="Pan J."/>
            <person name="Luo Z.H."/>
            <person name="Li M."/>
        </authorList>
    </citation>
    <scope>NUCLEOTIDE SEQUENCE [LARGE SCALE GENOMIC DNA]</scope>
    <source>
        <strain evidence="4">SpSt-1182</strain>
    </source>
</reference>
<dbReference type="PANTHER" id="PTHR21015:SF22">
    <property type="entry name" value="GLYCOSYLTRANSFERASE"/>
    <property type="match status" value="1"/>
</dbReference>
<dbReference type="GO" id="GO:0016758">
    <property type="term" value="F:hexosyltransferase activity"/>
    <property type="evidence" value="ECO:0007669"/>
    <property type="project" value="InterPro"/>
</dbReference>
<dbReference type="GO" id="GO:1901137">
    <property type="term" value="P:carbohydrate derivative biosynthetic process"/>
    <property type="evidence" value="ECO:0007669"/>
    <property type="project" value="UniProtKB-ARBA"/>
</dbReference>
<keyword evidence="1" id="KW-0328">Glycosyltransferase</keyword>
<dbReference type="Gene3D" id="3.40.50.2000">
    <property type="entry name" value="Glycogen Phosphorylase B"/>
    <property type="match status" value="1"/>
</dbReference>
<gene>
    <name evidence="4" type="ORF">ENN51_01555</name>
</gene>
<proteinExistence type="predicted"/>
<evidence type="ECO:0000313" key="4">
    <source>
        <dbReference type="EMBL" id="HDQ98962.1"/>
    </source>
</evidence>
<evidence type="ECO:0000256" key="2">
    <source>
        <dbReference type="ARBA" id="ARBA00022679"/>
    </source>
</evidence>
<evidence type="ECO:0000259" key="3">
    <source>
        <dbReference type="Pfam" id="PF03033"/>
    </source>
</evidence>
<dbReference type="EMBL" id="DSBX01000057">
    <property type="protein sequence ID" value="HDQ98962.1"/>
    <property type="molecule type" value="Genomic_DNA"/>
</dbReference>
<accession>A0A7V0XED4</accession>
<dbReference type="AlphaFoldDB" id="A0A7V0XED4"/>
<dbReference type="PANTHER" id="PTHR21015">
    <property type="entry name" value="UDP-N-ACETYLGLUCOSAMINE--N-ACETYLMURAMYL-(PENTAPEPTIDE) PYROPHOSPHORYL-UNDECAPRENOL N-ACETYLGLUCOSAMINE TRANSFERASE 1"/>
    <property type="match status" value="1"/>
</dbReference>